<organism evidence="2 3">
    <name type="scientific">Turicibacter faecis</name>
    <dbReference type="NCBI Taxonomy" id="2963365"/>
    <lineage>
        <taxon>Bacteria</taxon>
        <taxon>Bacillati</taxon>
        <taxon>Bacillota</taxon>
        <taxon>Erysipelotrichia</taxon>
        <taxon>Erysipelotrichales</taxon>
        <taxon>Turicibacteraceae</taxon>
        <taxon>Turicibacter</taxon>
    </lineage>
</organism>
<dbReference type="RefSeq" id="WP_161830969.1">
    <property type="nucleotide sequence ID" value="NZ_AP028127.1"/>
</dbReference>
<accession>A0ABM8IFK1</accession>
<dbReference type="EMBL" id="AP028127">
    <property type="protein sequence ID" value="BEH90027.1"/>
    <property type="molecule type" value="Genomic_DNA"/>
</dbReference>
<dbReference type="Proteomes" id="UP001432099">
    <property type="component" value="Chromosome"/>
</dbReference>
<dbReference type="NCBIfam" id="TIGR02357">
    <property type="entry name" value="ECF_ThiT_YuaJ"/>
    <property type="match status" value="1"/>
</dbReference>
<keyword evidence="1" id="KW-0472">Membrane</keyword>
<evidence type="ECO:0000313" key="2">
    <source>
        <dbReference type="EMBL" id="BEH90027.1"/>
    </source>
</evidence>
<dbReference type="Pfam" id="PF09515">
    <property type="entry name" value="Thia_YuaJ"/>
    <property type="match status" value="1"/>
</dbReference>
<name>A0ABM8IFK1_9FIRM</name>
<sequence>MRNSKTKKSVEISILIALAFILDYASNLFMGWLWPQGGSISISLIPIAIIAFRYGWLAGVMGGFIMGLLQLLTGAYIMHPIQVLFDYPLPYAALGFAGVFANKVNGTTGIKQMVYIWCATGLGSFLRLICHVISGAVFFAPVTGENPWVFSIVYNTPYIIMSYIVSTVLLTILYRRNSEQLLVK</sequence>
<evidence type="ECO:0000313" key="3">
    <source>
        <dbReference type="Proteomes" id="UP001432099"/>
    </source>
</evidence>
<reference evidence="2" key="1">
    <citation type="journal article" date="2024" name="Int. J. Syst. Evol. Microbiol.">
        <title>Turicibacter faecis sp. nov., isolated from faeces of heart failure mouse model.</title>
        <authorList>
            <person name="Imamura Y."/>
            <person name="Motooka D."/>
            <person name="Nakajima Y."/>
            <person name="Ito S."/>
            <person name="Kitakaze M."/>
            <person name="Iida T."/>
            <person name="Nakamura S."/>
        </authorList>
    </citation>
    <scope>NUCLEOTIDE SEQUENCE</scope>
    <source>
        <strain evidence="2">TC023</strain>
    </source>
</reference>
<protein>
    <submittedName>
        <fullName evidence="2">Thiamine transporter ThiT</fullName>
    </submittedName>
</protein>
<keyword evidence="1" id="KW-1133">Transmembrane helix</keyword>
<dbReference type="InterPro" id="IPR012651">
    <property type="entry name" value="Thia_Transptr_ThiT"/>
</dbReference>
<keyword evidence="1" id="KW-0812">Transmembrane</keyword>
<evidence type="ECO:0000256" key="1">
    <source>
        <dbReference type="SAM" id="Phobius"/>
    </source>
</evidence>
<feature type="transmembrane region" description="Helical" evidence="1">
    <location>
        <begin position="114"/>
        <end position="140"/>
    </location>
</feature>
<gene>
    <name evidence="2" type="primary">thiT</name>
    <name evidence="2" type="ORF">T23_01290</name>
</gene>
<dbReference type="Gene3D" id="1.10.1760.20">
    <property type="match status" value="1"/>
</dbReference>
<feature type="transmembrane region" description="Helical" evidence="1">
    <location>
        <begin position="152"/>
        <end position="174"/>
    </location>
</feature>
<keyword evidence="3" id="KW-1185">Reference proteome</keyword>
<proteinExistence type="predicted"/>
<feature type="transmembrane region" description="Helical" evidence="1">
    <location>
        <begin position="12"/>
        <end position="34"/>
    </location>
</feature>